<dbReference type="PANTHER" id="PTHR10742:SF410">
    <property type="entry name" value="LYSINE-SPECIFIC HISTONE DEMETHYLASE 2"/>
    <property type="match status" value="1"/>
</dbReference>
<dbReference type="InterPro" id="IPR050281">
    <property type="entry name" value="Flavin_monoamine_oxidase"/>
</dbReference>
<comment type="similarity">
    <text evidence="1">Belongs to the flavin monoamine oxidase family.</text>
</comment>
<keyword evidence="2" id="KW-0732">Signal</keyword>
<name>O04923_CHLRE</name>
<dbReference type="Gene3D" id="3.50.50.60">
    <property type="entry name" value="FAD/NAD(P)-binding domain"/>
    <property type="match status" value="1"/>
</dbReference>
<evidence type="ECO:0000313" key="3">
    <source>
        <dbReference type="EMBL" id="AAB97101.1"/>
    </source>
</evidence>
<organism evidence="3">
    <name type="scientific">Chlamydomonas reinhardtii</name>
    <name type="common">Chlamydomonas smithii</name>
    <dbReference type="NCBI Taxonomy" id="3055"/>
    <lineage>
        <taxon>Eukaryota</taxon>
        <taxon>Viridiplantae</taxon>
        <taxon>Chlorophyta</taxon>
        <taxon>core chlorophytes</taxon>
        <taxon>Chlorophyceae</taxon>
        <taxon>CS clade</taxon>
        <taxon>Chlamydomonadales</taxon>
        <taxon>Chlamydomonadaceae</taxon>
        <taxon>Chlamydomonas</taxon>
    </lineage>
</organism>
<dbReference type="EC" id="1.4.3.2" evidence="3"/>
<protein>
    <submittedName>
        <fullName evidence="3">L-amino acid oxidase catalytic subunit M[alpha]</fullName>
        <ecNumber evidence="3">1.4.3.2</ecNumber>
    </submittedName>
</protein>
<feature type="chain" id="PRO_5004156760" evidence="2">
    <location>
        <begin position="24"/>
        <end position="560"/>
    </location>
</feature>
<dbReference type="ProMEX" id="O04923"/>
<accession>O04923</accession>
<feature type="signal peptide" evidence="2">
    <location>
        <begin position="1"/>
        <end position="23"/>
    </location>
</feature>
<reference evidence="3" key="1">
    <citation type="journal article" date="1997" name="Plant Physiol.">
        <title>cDNA sequence of M(alpha), the catalytic subunit of the Chlamydomonas reinhardtii L-amino acid oxidase (Accession No. U78797). A new sequence motif shared by a wide variety of flavoproteins (PGR 97-171).</title>
        <authorList>
            <person name="Vallon O."/>
            <person name="Wollman F.-A."/>
        </authorList>
    </citation>
    <scope>NUCLEOTIDE SEQUENCE</scope>
    <source>
        <strain evidence="3">137c</strain>
    </source>
</reference>
<dbReference type="InterPro" id="IPR036188">
    <property type="entry name" value="FAD/NAD-bd_sf"/>
</dbReference>
<gene>
    <name evidence="3" type="primary">LAO1</name>
</gene>
<evidence type="ECO:0000256" key="2">
    <source>
        <dbReference type="SAM" id="SignalP"/>
    </source>
</evidence>
<sequence>MEKSPFFAALALVMLAGATAVHATAMEKVGNYLIPVESGEIEGAETVMPKKCDVVVVGGGCGGIYSAYRLLSGTTLKPSVCTFEATNRVGGRIFSIRGLGKLADMTVDLGAYRYVDGRHTLVQGLVENLLKLKYVLYDPASTQFRKIVDDKGDDLGFVTFVEELTKLSMSLGMKLFLNSPVTKVDRMPSTSADAQYAVSVMGPNGKIMKVVAKHVIFNTPQRPLMRILQNSNLARVTEWSSALDMPFPLMAAKMYLYYDDAWWVYMNRTTGSLNDPNTNNATTFNSSSLFTTPPLRGRYHDGDWKCNADNTKCHGMFMYTYASDNGGTYNRGGQGLDISPYNGVVPRYYWNVAVNPDPSKPYVVLDMTSSGGKNLIMEAHKKVVDYHISINASIPEPYASTYPSQAVVVVWDPQIQWTGGAWHSYKNGIYGSQVSTNYTDPRNAVPVASIKPFAGENVWVANEAFSAVQGWAEGSLIMAENVVTQLGAARPTFISTQRHDCVLYPSYNYNATLCGLSLNPLVQGVTRRRAAAVSASASIASETLKAAAAGLSGGRKLGAY</sequence>
<dbReference type="PIR" id="T08202">
    <property type="entry name" value="T08202"/>
</dbReference>
<dbReference type="GO" id="GO:0001716">
    <property type="term" value="F:L-amino-acid oxidase activity"/>
    <property type="evidence" value="ECO:0007669"/>
    <property type="project" value="UniProtKB-EC"/>
</dbReference>
<dbReference type="BioCyc" id="CHLAMY:MONOMERIO2-6"/>
<keyword evidence="3" id="KW-0560">Oxidoreductase</keyword>
<proteinExistence type="evidence at transcript level"/>
<dbReference type="PANTHER" id="PTHR10742">
    <property type="entry name" value="FLAVIN MONOAMINE OXIDASE"/>
    <property type="match status" value="1"/>
</dbReference>
<dbReference type="EMBL" id="U78797">
    <property type="protein sequence ID" value="AAB97101.1"/>
    <property type="molecule type" value="mRNA"/>
</dbReference>
<evidence type="ECO:0000256" key="1">
    <source>
        <dbReference type="ARBA" id="ARBA00005995"/>
    </source>
</evidence>
<dbReference type="ExpressionAtlas" id="O04923">
    <property type="expression patterns" value="baseline"/>
</dbReference>
<dbReference type="SUPFAM" id="SSF51905">
    <property type="entry name" value="FAD/NAD(P)-binding domain"/>
    <property type="match status" value="1"/>
</dbReference>
<dbReference type="AlphaFoldDB" id="O04923"/>
<dbReference type="Pfam" id="PF13450">
    <property type="entry name" value="NAD_binding_8"/>
    <property type="match status" value="1"/>
</dbReference>